<dbReference type="RefSeq" id="WP_022160534.1">
    <property type="nucleotide sequence ID" value="NZ_JBBNMD010000075.1"/>
</dbReference>
<dbReference type="Proteomes" id="UP000284243">
    <property type="component" value="Unassembled WGS sequence"/>
</dbReference>
<proteinExistence type="predicted"/>
<comment type="caution">
    <text evidence="2">The sequence shown here is derived from an EMBL/GenBank/DDBJ whole genome shotgun (WGS) entry which is preliminary data.</text>
</comment>
<protein>
    <submittedName>
        <fullName evidence="2">DNA metabolism protein</fullName>
    </submittedName>
</protein>
<gene>
    <name evidence="2" type="ORF">DWW57_02360</name>
</gene>
<dbReference type="Pfam" id="PF13566">
    <property type="entry name" value="DUF4130"/>
    <property type="match status" value="1"/>
</dbReference>
<dbReference type="InterPro" id="IPR025404">
    <property type="entry name" value="DUF4130"/>
</dbReference>
<dbReference type="InterPro" id="IPR023875">
    <property type="entry name" value="DNA_repair_put"/>
</dbReference>
<evidence type="ECO:0000313" key="2">
    <source>
        <dbReference type="EMBL" id="RGU58574.1"/>
    </source>
</evidence>
<dbReference type="EMBL" id="QRYC01000002">
    <property type="protein sequence ID" value="RGU58574.1"/>
    <property type="molecule type" value="Genomic_DNA"/>
</dbReference>
<feature type="domain" description="DUF4130" evidence="1">
    <location>
        <begin position="83"/>
        <end position="252"/>
    </location>
</feature>
<dbReference type="AlphaFoldDB" id="A0A412TXL9"/>
<evidence type="ECO:0000259" key="1">
    <source>
        <dbReference type="Pfam" id="PF13566"/>
    </source>
</evidence>
<accession>A0A412TXL9</accession>
<reference evidence="2 3" key="1">
    <citation type="submission" date="2018-08" db="EMBL/GenBank/DDBJ databases">
        <title>A genome reference for cultivated species of the human gut microbiota.</title>
        <authorList>
            <person name="Zou Y."/>
            <person name="Xue W."/>
            <person name="Luo G."/>
        </authorList>
    </citation>
    <scope>NUCLEOTIDE SEQUENCE [LARGE SCALE GENOMIC DNA]</scope>
    <source>
        <strain evidence="2 3">AF16-14</strain>
    </source>
</reference>
<name>A0A412TXL9_9BACT</name>
<organism evidence="2 3">
    <name type="scientific">Odoribacter splanchnicus</name>
    <dbReference type="NCBI Taxonomy" id="28118"/>
    <lineage>
        <taxon>Bacteria</taxon>
        <taxon>Pseudomonadati</taxon>
        <taxon>Bacteroidota</taxon>
        <taxon>Bacteroidia</taxon>
        <taxon>Bacteroidales</taxon>
        <taxon>Odoribacteraceae</taxon>
        <taxon>Odoribacter</taxon>
    </lineage>
</organism>
<dbReference type="NCBIfam" id="TIGR03915">
    <property type="entry name" value="SAM_7_link_chp"/>
    <property type="match status" value="1"/>
</dbReference>
<evidence type="ECO:0000313" key="3">
    <source>
        <dbReference type="Proteomes" id="UP000284243"/>
    </source>
</evidence>
<sequence length="253" mass="30128">MIIYQYDKSFDGLLTCIFEAYDRKMFPDILQAEGVPLPLFHEEVIRIITDERKSSRVWKGLEKRLSPAGLSVITSCWLSELPDTDRLLFRYIRKAIDASRPIEINFGDPDVLEATQIAKKVGNERLRVVQFTRFQKAIDGTYFAALEPIYNVLPLVIGHFQNRFADQCWLLYDIKREYGYYYNRQKVDEVRFETKESHLLTGKLDQQLMAEDEQLFQQLWRTYFKTIAIKERINPKLHRQNLPVRFWKYLTEK</sequence>